<dbReference type="InterPro" id="IPR027417">
    <property type="entry name" value="P-loop_NTPase"/>
</dbReference>
<protein>
    <recommendedName>
        <fullName evidence="1">Dynamin N-terminal domain-containing protein</fullName>
    </recommendedName>
</protein>
<dbReference type="CDD" id="cd09912">
    <property type="entry name" value="DLP_2"/>
    <property type="match status" value="1"/>
</dbReference>
<evidence type="ECO:0000259" key="1">
    <source>
        <dbReference type="Pfam" id="PF00350"/>
    </source>
</evidence>
<dbReference type="EMBL" id="MBPK01000022">
    <property type="protein sequence ID" value="PKT81473.1"/>
    <property type="molecule type" value="Genomic_DNA"/>
</dbReference>
<proteinExistence type="predicted"/>
<evidence type="ECO:0000313" key="2">
    <source>
        <dbReference type="EMBL" id="PKT81473.1"/>
    </source>
</evidence>
<dbReference type="InterPro" id="IPR051943">
    <property type="entry name" value="TRAFAC_Dynamin-like_GTPase"/>
</dbReference>
<dbReference type="Gene3D" id="3.40.50.300">
    <property type="entry name" value="P-loop containing nucleotide triphosphate hydrolases"/>
    <property type="match status" value="1"/>
</dbReference>
<dbReference type="AlphaFoldDB" id="A0A2N3PJV1"/>
<name>A0A2N3PJV1_9HELI</name>
<dbReference type="SUPFAM" id="SSF52540">
    <property type="entry name" value="P-loop containing nucleoside triphosphate hydrolases"/>
    <property type="match status" value="1"/>
</dbReference>
<dbReference type="STRING" id="556267.HWAG_01113"/>
<evidence type="ECO:0000313" key="3">
    <source>
        <dbReference type="Proteomes" id="UP000233350"/>
    </source>
</evidence>
<dbReference type="PANTHER" id="PTHR43681:SF1">
    <property type="entry name" value="SARCALUMENIN"/>
    <property type="match status" value="1"/>
</dbReference>
<accession>A0A2N3PJV1</accession>
<reference evidence="2 3" key="1">
    <citation type="submission" date="2016-07" db="EMBL/GenBank/DDBJ databases">
        <title>Detection of Helicobacter winghamensis from caecal content of red fox (Vulpes vulpes).</title>
        <authorList>
            <person name="Zanoni R.G."/>
            <person name="Florio D."/>
            <person name="Caffara M."/>
            <person name="Renzi M."/>
            <person name="Parisi A."/>
            <person name="Pasquali F."/>
            <person name="Manfreda G."/>
        </authorList>
    </citation>
    <scope>NUCLEOTIDE SEQUENCE [LARGE SCALE GENOMIC DNA]</scope>
    <source>
        <strain evidence="2 3">295_13</strain>
    </source>
</reference>
<gene>
    <name evidence="2" type="ORF">BCM31_07385</name>
</gene>
<sequence>MLKSYIKDCIALQEKFAQKTSTQKLIVNCQNTLNPNDYTLGFFEQLEQKITEPMQIAIIGQFSSGKSTFLNALLGQDILPTGITPITSKVCKICYGEDYILEILYKDGSKVLQNVEFLHKLTRENSKNIDYFCLYAPILLLKEINFLDTPGFNSQNSDDTHITLKMLDQVDGIIWLTLIDNAGKNSEKILLKEFSSHFSQKSLCVLNQKDRLKNEKEIQTSVEYAKAAFEGIFANVIPISARLALKARSNTAEKFLETTLLSLAHSIQDIALKRNDSNLNSKESLQKLKELYIDTSEKINSKTLLQNNFEVLMRESNMPLVFEFFNQTIKPKASIAKSHSALKRLKEMHIRLHLQYHKINQSYKNIQNILQKSRTEFFQKCFVSKEKEQKIFNALYLSLDVLLDNLAQKIFNSLEKQSITFHTNAKTFLGTKPKIQEKEVTFLPLEKIKIALQNQDTQLVKDYKAMSVKIKNFLDLFVESIFQNINALSQKVFFWQDSTPRLLEFYLVAPQSQALQDLHYFTQHCYENVLADFNKNALITTSFLQSELNVLSNFLSLNYDNAIDLTLARLDLKIKNAITKHQENQEEFSLFVPTLENVREILNDAFCFEQFQARLFGPMNSLNKAYSQFLEHTEQTIDSKTQLIAKTSFALKKEIDKITQNLKEIRLQILAL</sequence>
<dbReference type="Pfam" id="PF00350">
    <property type="entry name" value="Dynamin_N"/>
    <property type="match status" value="1"/>
</dbReference>
<dbReference type="PANTHER" id="PTHR43681">
    <property type="entry name" value="TRANSMEMBRANE GTPASE FZO"/>
    <property type="match status" value="1"/>
</dbReference>
<dbReference type="OrthoDB" id="1100581at2"/>
<organism evidence="2 3">
    <name type="scientific">Helicobacter winghamensis</name>
    <dbReference type="NCBI Taxonomy" id="157268"/>
    <lineage>
        <taxon>Bacteria</taxon>
        <taxon>Pseudomonadati</taxon>
        <taxon>Campylobacterota</taxon>
        <taxon>Epsilonproteobacteria</taxon>
        <taxon>Campylobacterales</taxon>
        <taxon>Helicobacteraceae</taxon>
        <taxon>Helicobacter</taxon>
    </lineage>
</organism>
<comment type="caution">
    <text evidence="2">The sequence shown here is derived from an EMBL/GenBank/DDBJ whole genome shotgun (WGS) entry which is preliminary data.</text>
</comment>
<dbReference type="Proteomes" id="UP000233350">
    <property type="component" value="Unassembled WGS sequence"/>
</dbReference>
<feature type="domain" description="Dynamin N-terminal" evidence="1">
    <location>
        <begin position="56"/>
        <end position="208"/>
    </location>
</feature>
<dbReference type="InterPro" id="IPR045063">
    <property type="entry name" value="Dynamin_N"/>
</dbReference>
<dbReference type="RefSeq" id="WP_101313079.1">
    <property type="nucleotide sequence ID" value="NZ_CALJBS010000041.1"/>
</dbReference>
<keyword evidence="3" id="KW-1185">Reference proteome</keyword>